<dbReference type="GO" id="GO:0005829">
    <property type="term" value="C:cytosol"/>
    <property type="evidence" value="ECO:0007669"/>
    <property type="project" value="TreeGrafter"/>
</dbReference>
<organism evidence="12 13">
    <name type="scientific">Boothiomyces macroporosus</name>
    <dbReference type="NCBI Taxonomy" id="261099"/>
    <lineage>
        <taxon>Eukaryota</taxon>
        <taxon>Fungi</taxon>
        <taxon>Fungi incertae sedis</taxon>
        <taxon>Chytridiomycota</taxon>
        <taxon>Chytridiomycota incertae sedis</taxon>
        <taxon>Chytridiomycetes</taxon>
        <taxon>Rhizophydiales</taxon>
        <taxon>Terramycetaceae</taxon>
        <taxon>Boothiomyces</taxon>
    </lineage>
</organism>
<gene>
    <name evidence="12" type="primary">SAT4_2</name>
    <name evidence="12" type="ORF">HK103_003736</name>
</gene>
<dbReference type="EMBL" id="JADGKB010000029">
    <property type="protein sequence ID" value="KAJ3258255.1"/>
    <property type="molecule type" value="Genomic_DNA"/>
</dbReference>
<dbReference type="PANTHER" id="PTHR24343">
    <property type="entry name" value="SERINE/THREONINE KINASE"/>
    <property type="match status" value="1"/>
</dbReference>
<reference evidence="12" key="1">
    <citation type="submission" date="2020-05" db="EMBL/GenBank/DDBJ databases">
        <title>Phylogenomic resolution of chytrid fungi.</title>
        <authorList>
            <person name="Stajich J.E."/>
            <person name="Amses K."/>
            <person name="Simmons R."/>
            <person name="Seto K."/>
            <person name="Myers J."/>
            <person name="Bonds A."/>
            <person name="Quandt C.A."/>
            <person name="Barry K."/>
            <person name="Liu P."/>
            <person name="Grigoriev I."/>
            <person name="Longcore J.E."/>
            <person name="James T.Y."/>
        </authorList>
    </citation>
    <scope>NUCLEOTIDE SEQUENCE</scope>
    <source>
        <strain evidence="12">PLAUS21</strain>
    </source>
</reference>
<sequence>MEEESAQSNSSSPTNLDSALRLKRSSKNLAPITTKKGPVNSILSPSYLHSPLAKEFLADINNPAKEAMIIKLDNNALEQYTEEILTKPERRTSTVIGPPIEIIKETPYEENDSSETKPKSLSISSNEDLERKSRKSSVDIERKHEDHLQKRDRSNSLLRKSSMSRNHAKILSNESEPDGEMSTPAMRQKIGSFLKKHFPNKKQDPEQGLKSLKAILLGLENKVPHQDEPEEISITSPITSREHKNDHLFEKLMHQKFVNPVSPTQLSPENFESSPRMHPDSSCSETPEISPRLGPTEIYMEEKSGSGGDITSKSDELSSECGSREINSVGELKDVQSTSDSREGSEWHFPKFIFHKNHEKKSDCSDGISNHGRTASIAKKSSRSSSMSLKFYQHEPQMSKSGSEVSLSEKYGPRESVLGKGANATVRIAHKREKDAKWFAIKEFRKRKKEETEKDYIKKLVAEFCIRYIHSYYCSSLHHPNVVETIDLIKDEHGRWCEVMEYCPGGDLLVKMTTVGFAGPDEMFCLFKQLLLGVDYLHKTGVAHRDLKPENLLLDAGHRFLKITDFGPYIAPEEWLESAEYLPTKVDIWAVGIIFYSMLTKSMLWISTKEEDQNYAKYLKRRETGYPPFEMLDYNPKLLLYHMLDPDASKRPEAHEILKLEWMEPIIVCEHSSVPGEQPKFSHQHLSS</sequence>
<accession>A0AAD5UKC7</accession>
<evidence type="ECO:0000256" key="4">
    <source>
        <dbReference type="ARBA" id="ARBA00022741"/>
    </source>
</evidence>
<keyword evidence="3" id="KW-0808">Transferase</keyword>
<evidence type="ECO:0000259" key="11">
    <source>
        <dbReference type="PROSITE" id="PS50011"/>
    </source>
</evidence>
<evidence type="ECO:0000256" key="1">
    <source>
        <dbReference type="ARBA" id="ARBA00012513"/>
    </source>
</evidence>
<feature type="compositionally biased region" description="Basic and acidic residues" evidence="10">
    <location>
        <begin position="128"/>
        <end position="154"/>
    </location>
</feature>
<dbReference type="AlphaFoldDB" id="A0AAD5UKC7"/>
<dbReference type="PROSITE" id="PS00108">
    <property type="entry name" value="PROTEIN_KINASE_ST"/>
    <property type="match status" value="1"/>
</dbReference>
<dbReference type="InterPro" id="IPR011009">
    <property type="entry name" value="Kinase-like_dom_sf"/>
</dbReference>
<feature type="compositionally biased region" description="Polar residues" evidence="10">
    <location>
        <begin position="261"/>
        <end position="273"/>
    </location>
</feature>
<feature type="region of interest" description="Disordered" evidence="10">
    <location>
        <begin position="86"/>
        <end position="184"/>
    </location>
</feature>
<feature type="region of interest" description="Disordered" evidence="10">
    <location>
        <begin position="261"/>
        <end position="343"/>
    </location>
</feature>
<keyword evidence="4 9" id="KW-0547">Nucleotide-binding</keyword>
<evidence type="ECO:0000256" key="8">
    <source>
        <dbReference type="ARBA" id="ARBA00048679"/>
    </source>
</evidence>
<dbReference type="PROSITE" id="PS00107">
    <property type="entry name" value="PROTEIN_KINASE_ATP"/>
    <property type="match status" value="1"/>
</dbReference>
<dbReference type="Proteomes" id="UP001210925">
    <property type="component" value="Unassembled WGS sequence"/>
</dbReference>
<name>A0AAD5UKC7_9FUNG</name>
<evidence type="ECO:0000256" key="9">
    <source>
        <dbReference type="PROSITE-ProRule" id="PRU10141"/>
    </source>
</evidence>
<evidence type="ECO:0000256" key="2">
    <source>
        <dbReference type="ARBA" id="ARBA00022527"/>
    </source>
</evidence>
<dbReference type="Gene3D" id="1.10.510.10">
    <property type="entry name" value="Transferase(Phosphotransferase) domain 1"/>
    <property type="match status" value="1"/>
</dbReference>
<feature type="compositionally biased region" description="Polar residues" evidence="10">
    <location>
        <begin position="155"/>
        <end position="165"/>
    </location>
</feature>
<dbReference type="EC" id="2.7.11.1" evidence="1"/>
<evidence type="ECO:0000256" key="10">
    <source>
        <dbReference type="SAM" id="MobiDB-lite"/>
    </source>
</evidence>
<keyword evidence="13" id="KW-1185">Reference proteome</keyword>
<feature type="domain" description="Protein kinase" evidence="11">
    <location>
        <begin position="412"/>
        <end position="663"/>
    </location>
</feature>
<comment type="caution">
    <text evidence="12">The sequence shown here is derived from an EMBL/GenBank/DDBJ whole genome shotgun (WGS) entry which is preliminary data.</text>
</comment>
<feature type="region of interest" description="Disordered" evidence="10">
    <location>
        <begin position="360"/>
        <end position="382"/>
    </location>
</feature>
<keyword evidence="5 12" id="KW-0418">Kinase</keyword>
<evidence type="ECO:0000313" key="12">
    <source>
        <dbReference type="EMBL" id="KAJ3258255.1"/>
    </source>
</evidence>
<proteinExistence type="predicted"/>
<evidence type="ECO:0000313" key="13">
    <source>
        <dbReference type="Proteomes" id="UP001210925"/>
    </source>
</evidence>
<evidence type="ECO:0000256" key="7">
    <source>
        <dbReference type="ARBA" id="ARBA00047899"/>
    </source>
</evidence>
<dbReference type="SUPFAM" id="SSF56112">
    <property type="entry name" value="Protein kinase-like (PK-like)"/>
    <property type="match status" value="1"/>
</dbReference>
<feature type="binding site" evidence="9">
    <location>
        <position position="442"/>
    </location>
    <ligand>
        <name>ATP</name>
        <dbReference type="ChEBI" id="CHEBI:30616"/>
    </ligand>
</feature>
<comment type="catalytic activity">
    <reaction evidence="7">
        <text>L-threonyl-[protein] + ATP = O-phospho-L-threonyl-[protein] + ADP + H(+)</text>
        <dbReference type="Rhea" id="RHEA:46608"/>
        <dbReference type="Rhea" id="RHEA-COMP:11060"/>
        <dbReference type="Rhea" id="RHEA-COMP:11605"/>
        <dbReference type="ChEBI" id="CHEBI:15378"/>
        <dbReference type="ChEBI" id="CHEBI:30013"/>
        <dbReference type="ChEBI" id="CHEBI:30616"/>
        <dbReference type="ChEBI" id="CHEBI:61977"/>
        <dbReference type="ChEBI" id="CHEBI:456216"/>
        <dbReference type="EC" id="2.7.11.1"/>
    </reaction>
</comment>
<feature type="compositionally biased region" description="Polar residues" evidence="10">
    <location>
        <begin position="1"/>
        <end position="17"/>
    </location>
</feature>
<feature type="region of interest" description="Disordered" evidence="10">
    <location>
        <begin position="1"/>
        <end position="41"/>
    </location>
</feature>
<evidence type="ECO:0000256" key="3">
    <source>
        <dbReference type="ARBA" id="ARBA00022679"/>
    </source>
</evidence>
<dbReference type="Pfam" id="PF00069">
    <property type="entry name" value="Pkinase"/>
    <property type="match status" value="2"/>
</dbReference>
<evidence type="ECO:0000256" key="5">
    <source>
        <dbReference type="ARBA" id="ARBA00022777"/>
    </source>
</evidence>
<dbReference type="InterPro" id="IPR008271">
    <property type="entry name" value="Ser/Thr_kinase_AS"/>
</dbReference>
<evidence type="ECO:0000256" key="6">
    <source>
        <dbReference type="ARBA" id="ARBA00022840"/>
    </source>
</evidence>
<protein>
    <recommendedName>
        <fullName evidence="1">non-specific serine/threonine protein kinase</fullName>
        <ecNumber evidence="1">2.7.11.1</ecNumber>
    </recommendedName>
</protein>
<keyword evidence="2" id="KW-0723">Serine/threonine-protein kinase</keyword>
<dbReference type="InterPro" id="IPR017441">
    <property type="entry name" value="Protein_kinase_ATP_BS"/>
</dbReference>
<dbReference type="GO" id="GO:0004674">
    <property type="term" value="F:protein serine/threonine kinase activity"/>
    <property type="evidence" value="ECO:0007669"/>
    <property type="project" value="UniProtKB-KW"/>
</dbReference>
<dbReference type="GO" id="GO:0005524">
    <property type="term" value="F:ATP binding"/>
    <property type="evidence" value="ECO:0007669"/>
    <property type="project" value="UniProtKB-UniRule"/>
</dbReference>
<dbReference type="PROSITE" id="PS50011">
    <property type="entry name" value="PROTEIN_KINASE_DOM"/>
    <property type="match status" value="1"/>
</dbReference>
<dbReference type="PANTHER" id="PTHR24343:SF558">
    <property type="entry name" value="PROTEIN KINASE DOMAIN-CONTAINING PROTEIN"/>
    <property type="match status" value="1"/>
</dbReference>
<comment type="catalytic activity">
    <reaction evidence="8">
        <text>L-seryl-[protein] + ATP = O-phospho-L-seryl-[protein] + ADP + H(+)</text>
        <dbReference type="Rhea" id="RHEA:17989"/>
        <dbReference type="Rhea" id="RHEA-COMP:9863"/>
        <dbReference type="Rhea" id="RHEA-COMP:11604"/>
        <dbReference type="ChEBI" id="CHEBI:15378"/>
        <dbReference type="ChEBI" id="CHEBI:29999"/>
        <dbReference type="ChEBI" id="CHEBI:30616"/>
        <dbReference type="ChEBI" id="CHEBI:83421"/>
        <dbReference type="ChEBI" id="CHEBI:456216"/>
        <dbReference type="EC" id="2.7.11.1"/>
    </reaction>
</comment>
<dbReference type="SMART" id="SM00220">
    <property type="entry name" value="S_TKc"/>
    <property type="match status" value="1"/>
</dbReference>
<dbReference type="InterPro" id="IPR000719">
    <property type="entry name" value="Prot_kinase_dom"/>
</dbReference>
<keyword evidence="6 9" id="KW-0067">ATP-binding</keyword>